<reference evidence="3" key="1">
    <citation type="journal article" date="2021" name="Science">
        <title>Hunting the eagle killer: A cyanobacterial neurotoxin causes vacuolar myelinopathy.</title>
        <authorList>
            <person name="Breinlinger S."/>
            <person name="Phillips T.J."/>
            <person name="Haram B.N."/>
            <person name="Mares J."/>
            <person name="Martinez Yerena J.A."/>
            <person name="Hrouzek P."/>
            <person name="Sobotka R."/>
            <person name="Henderson W.M."/>
            <person name="Schmieder P."/>
            <person name="Williams S.M."/>
            <person name="Lauderdale J.D."/>
            <person name="Wilde H.D."/>
            <person name="Gerrin W."/>
            <person name="Kust A."/>
            <person name="Washington J.W."/>
            <person name="Wagner C."/>
            <person name="Geier B."/>
            <person name="Liebeke M."/>
            <person name="Enke H."/>
            <person name="Niedermeyer T.H.J."/>
            <person name="Wilde S.B."/>
        </authorList>
    </citation>
    <scope>NUCLEOTIDE SEQUENCE [LARGE SCALE GENOMIC DNA]</scope>
    <source>
        <strain evidence="3">Thurmond2011</strain>
    </source>
</reference>
<dbReference type="EMBL" id="JAALHA020000009">
    <property type="protein sequence ID" value="MDR9896792.1"/>
    <property type="molecule type" value="Genomic_DNA"/>
</dbReference>
<dbReference type="AlphaFoldDB" id="A0AAP5MAG9"/>
<proteinExistence type="predicted"/>
<keyword evidence="1" id="KW-1133">Transmembrane helix</keyword>
<accession>A0AAP5MAG9</accession>
<keyword evidence="1" id="KW-0812">Transmembrane</keyword>
<dbReference type="RefSeq" id="WP_208340180.1">
    <property type="nucleotide sequence ID" value="NZ_CAWQFN010000605.1"/>
</dbReference>
<organism evidence="2 3">
    <name type="scientific">Aetokthonos hydrillicola Thurmond2011</name>
    <dbReference type="NCBI Taxonomy" id="2712845"/>
    <lineage>
        <taxon>Bacteria</taxon>
        <taxon>Bacillati</taxon>
        <taxon>Cyanobacteriota</taxon>
        <taxon>Cyanophyceae</taxon>
        <taxon>Nostocales</taxon>
        <taxon>Hapalosiphonaceae</taxon>
        <taxon>Aetokthonos</taxon>
    </lineage>
</organism>
<gene>
    <name evidence="2" type="ORF">G7B40_019805</name>
</gene>
<evidence type="ECO:0000313" key="3">
    <source>
        <dbReference type="Proteomes" id="UP000667802"/>
    </source>
</evidence>
<evidence type="ECO:0000313" key="2">
    <source>
        <dbReference type="EMBL" id="MDR9896792.1"/>
    </source>
</evidence>
<sequence length="107" mass="12244">MANYPGVFKTALGEVAIKKNPLTPYTVIFPNHKITRQVSINSCGYAVLKNKNISILNLPLPLAEGQILIMLVFLWRSLYRVRREYCILQKSLTRRRRSPTSALDLAR</sequence>
<protein>
    <submittedName>
        <fullName evidence="2">Uncharacterized protein</fullName>
    </submittedName>
</protein>
<keyword evidence="3" id="KW-1185">Reference proteome</keyword>
<feature type="transmembrane region" description="Helical" evidence="1">
    <location>
        <begin position="55"/>
        <end position="75"/>
    </location>
</feature>
<name>A0AAP5MAG9_9CYAN</name>
<evidence type="ECO:0000256" key="1">
    <source>
        <dbReference type="SAM" id="Phobius"/>
    </source>
</evidence>
<keyword evidence="1" id="KW-0472">Membrane</keyword>
<comment type="caution">
    <text evidence="2">The sequence shown here is derived from an EMBL/GenBank/DDBJ whole genome shotgun (WGS) entry which is preliminary data.</text>
</comment>
<dbReference type="Proteomes" id="UP000667802">
    <property type="component" value="Unassembled WGS sequence"/>
</dbReference>